<protein>
    <submittedName>
        <fullName evidence="3">Uncharacterized protein</fullName>
    </submittedName>
</protein>
<sequence length="326" mass="35923">MFCFGFYFCVITGDLLIFSCSFIILLFGCFLFHNFNVTIPDEDKSLTTSPEPEIAPPTAEVSDIDTIPNTITSVSPPLTVVEFTTTTPKKVDFSHFVPIVDLSNMIVRVLNTKENRVVPEVRIERGYLSFENGTSIFVRDVPGFLPPEEAMSDATISVDLVKGTTTLLNLTTSIPIMSRSSSEGIPLETIQKYGAGAVFEMLLDNAIIHVDSYQGDWTVQTTESFESSLVQEVRDGVLYLANGEQVKMPTTESKDQVFAIEAVTGVVRTVNKETGECFASFQPDSSVTIPPKEEQTSKAEEKKEELTSPFPLKEETAPSTGRRSIV</sequence>
<keyword evidence="2" id="KW-0472">Membrane</keyword>
<comment type="caution">
    <text evidence="3">The sequence shown here is derived from an EMBL/GenBank/DDBJ whole genome shotgun (WGS) entry which is preliminary data.</text>
</comment>
<dbReference type="STRING" id="6210.W6U0A9"/>
<keyword evidence="4" id="KW-1185">Reference proteome</keyword>
<organism evidence="3 4">
    <name type="scientific">Echinococcus granulosus</name>
    <name type="common">Hydatid tapeworm</name>
    <dbReference type="NCBI Taxonomy" id="6210"/>
    <lineage>
        <taxon>Eukaryota</taxon>
        <taxon>Metazoa</taxon>
        <taxon>Spiralia</taxon>
        <taxon>Lophotrochozoa</taxon>
        <taxon>Platyhelminthes</taxon>
        <taxon>Cestoda</taxon>
        <taxon>Eucestoda</taxon>
        <taxon>Cyclophyllidea</taxon>
        <taxon>Taeniidae</taxon>
        <taxon>Echinococcus</taxon>
        <taxon>Echinococcus granulosus group</taxon>
    </lineage>
</organism>
<reference evidence="3 4" key="1">
    <citation type="journal article" date="2013" name="Nat. Genet.">
        <title>The genome of the hydatid tapeworm Echinococcus granulosus.</title>
        <authorList>
            <person name="Zheng H."/>
            <person name="Zhang W."/>
            <person name="Zhang L."/>
            <person name="Zhang Z."/>
            <person name="Li J."/>
            <person name="Lu G."/>
            <person name="Zhu Y."/>
            <person name="Wang Y."/>
            <person name="Huang Y."/>
            <person name="Liu J."/>
            <person name="Kang H."/>
            <person name="Chen J."/>
            <person name="Wang L."/>
            <person name="Chen A."/>
            <person name="Yu S."/>
            <person name="Gao Z."/>
            <person name="Jin L."/>
            <person name="Gu W."/>
            <person name="Wang Z."/>
            <person name="Zhao L."/>
            <person name="Shi B."/>
            <person name="Wen H."/>
            <person name="Lin R."/>
            <person name="Jones M.K."/>
            <person name="Brejova B."/>
            <person name="Vinar T."/>
            <person name="Zhao G."/>
            <person name="McManus D.P."/>
            <person name="Chen Z."/>
            <person name="Zhou Y."/>
            <person name="Wang S."/>
        </authorList>
    </citation>
    <scope>NUCLEOTIDE SEQUENCE [LARGE SCALE GENOMIC DNA]</scope>
</reference>
<evidence type="ECO:0000256" key="2">
    <source>
        <dbReference type="SAM" id="Phobius"/>
    </source>
</evidence>
<dbReference type="GeneID" id="36346965"/>
<proteinExistence type="predicted"/>
<keyword evidence="2" id="KW-1133">Transmembrane helix</keyword>
<dbReference type="AlphaFoldDB" id="W6U0A9"/>
<dbReference type="EMBL" id="APAU02000640">
    <property type="protein sequence ID" value="EUB53891.1"/>
    <property type="molecule type" value="Genomic_DNA"/>
</dbReference>
<keyword evidence="2" id="KW-0812">Transmembrane</keyword>
<dbReference type="CTD" id="36346965"/>
<dbReference type="KEGG" id="egl:EGR_11255"/>
<evidence type="ECO:0000313" key="3">
    <source>
        <dbReference type="EMBL" id="EUB53891.1"/>
    </source>
</evidence>
<evidence type="ECO:0000313" key="4">
    <source>
        <dbReference type="Proteomes" id="UP000019149"/>
    </source>
</evidence>
<feature type="compositionally biased region" description="Basic and acidic residues" evidence="1">
    <location>
        <begin position="291"/>
        <end position="316"/>
    </location>
</feature>
<feature type="compositionally biased region" description="Polar residues" evidence="1">
    <location>
        <begin position="317"/>
        <end position="326"/>
    </location>
</feature>
<dbReference type="OrthoDB" id="6283534at2759"/>
<feature type="region of interest" description="Disordered" evidence="1">
    <location>
        <begin position="282"/>
        <end position="326"/>
    </location>
</feature>
<dbReference type="Proteomes" id="UP000019149">
    <property type="component" value="Unassembled WGS sequence"/>
</dbReference>
<accession>W6U0A9</accession>
<dbReference type="RefSeq" id="XP_024345087.1">
    <property type="nucleotide sequence ID" value="XM_024500499.1"/>
</dbReference>
<evidence type="ECO:0000256" key="1">
    <source>
        <dbReference type="SAM" id="MobiDB-lite"/>
    </source>
</evidence>
<name>W6U0A9_ECHGR</name>
<feature type="transmembrane region" description="Helical" evidence="2">
    <location>
        <begin position="7"/>
        <end position="33"/>
    </location>
</feature>
<gene>
    <name evidence="3" type="ORF">EGR_11255</name>
</gene>